<dbReference type="Gene3D" id="2.160.20.10">
    <property type="entry name" value="Single-stranded right-handed beta-helix, Pectin lyase-like"/>
    <property type="match status" value="1"/>
</dbReference>
<evidence type="ECO:0000313" key="13">
    <source>
        <dbReference type="Proteomes" id="UP000536711"/>
    </source>
</evidence>
<evidence type="ECO:0000256" key="3">
    <source>
        <dbReference type="ARBA" id="ARBA00004613"/>
    </source>
</evidence>
<dbReference type="Pfam" id="PF03211">
    <property type="entry name" value="Pectate_lyase"/>
    <property type="match status" value="1"/>
</dbReference>
<comment type="function">
    <text evidence="10">Pectinolytic enzyme consist of four classes of enzymes: pectin lyase, polygalacturonase, pectin methylesterase and rhamnogalacturonase. Among pectinolytic enzymes, pectin lyase is the most important in depolymerization of pectin, since it cleaves internal glycosidic bonds of highly methylated pectins. Favors pectate, the anion, over pectin, the methyl ester.</text>
</comment>
<evidence type="ECO:0000313" key="12">
    <source>
        <dbReference type="EMBL" id="KAF4443440.1"/>
    </source>
</evidence>
<keyword evidence="9 12" id="KW-0456">Lyase</keyword>
<dbReference type="InterPro" id="IPR004898">
    <property type="entry name" value="Pectate_lyase_PlyH/PlyE-like"/>
</dbReference>
<reference evidence="12 13" key="1">
    <citation type="submission" date="2020-01" db="EMBL/GenBank/DDBJ databases">
        <title>Identification and distribution of gene clusters putatively required for synthesis of sphingolipid metabolism inhibitors in phylogenetically diverse species of the filamentous fungus Fusarium.</title>
        <authorList>
            <person name="Kim H.-S."/>
            <person name="Busman M."/>
            <person name="Brown D.W."/>
            <person name="Divon H."/>
            <person name="Uhlig S."/>
            <person name="Proctor R.H."/>
        </authorList>
    </citation>
    <scope>NUCLEOTIDE SEQUENCE [LARGE SCALE GENOMIC DNA]</scope>
    <source>
        <strain evidence="12 13">NRRL 13308</strain>
    </source>
</reference>
<comment type="cofactor">
    <cofactor evidence="2">
        <name>Ca(2+)</name>
        <dbReference type="ChEBI" id="CHEBI:29108"/>
    </cofactor>
</comment>
<evidence type="ECO:0000256" key="1">
    <source>
        <dbReference type="ARBA" id="ARBA00000695"/>
    </source>
</evidence>
<evidence type="ECO:0000256" key="5">
    <source>
        <dbReference type="ARBA" id="ARBA00012272"/>
    </source>
</evidence>
<accession>A0A8H4K2F8</accession>
<keyword evidence="7" id="KW-0732">Signal</keyword>
<dbReference type="GO" id="GO:0005576">
    <property type="term" value="C:extracellular region"/>
    <property type="evidence" value="ECO:0007669"/>
    <property type="project" value="UniProtKB-SubCell"/>
</dbReference>
<comment type="catalytic activity">
    <reaction evidence="1">
        <text>Eliminative cleavage of (1-&gt;4)-alpha-D-galacturonan to give oligosaccharides with 4-deoxy-alpha-D-galact-4-enuronosyl groups at their non-reducing ends.</text>
        <dbReference type="EC" id="4.2.2.2"/>
    </reaction>
</comment>
<organism evidence="12 13">
    <name type="scientific">Fusarium acutatum</name>
    <dbReference type="NCBI Taxonomy" id="78861"/>
    <lineage>
        <taxon>Eukaryota</taxon>
        <taxon>Fungi</taxon>
        <taxon>Dikarya</taxon>
        <taxon>Ascomycota</taxon>
        <taxon>Pezizomycotina</taxon>
        <taxon>Sordariomycetes</taxon>
        <taxon>Hypocreomycetidae</taxon>
        <taxon>Hypocreales</taxon>
        <taxon>Nectriaceae</taxon>
        <taxon>Fusarium</taxon>
        <taxon>Fusarium fujikuroi species complex</taxon>
    </lineage>
</organism>
<keyword evidence="6" id="KW-0964">Secreted</keyword>
<evidence type="ECO:0000256" key="7">
    <source>
        <dbReference type="ARBA" id="ARBA00022729"/>
    </source>
</evidence>
<dbReference type="PANTHER" id="PTHR33407">
    <property type="entry name" value="PECTATE LYASE F-RELATED"/>
    <property type="match status" value="1"/>
</dbReference>
<gene>
    <name evidence="12" type="ORF">FACUT_1364</name>
</gene>
<dbReference type="EMBL" id="JAADJF010000030">
    <property type="protein sequence ID" value="KAF4443440.1"/>
    <property type="molecule type" value="Genomic_DNA"/>
</dbReference>
<dbReference type="GO" id="GO:0030570">
    <property type="term" value="F:pectate lyase activity"/>
    <property type="evidence" value="ECO:0007669"/>
    <property type="project" value="UniProtKB-EC"/>
</dbReference>
<keyword evidence="8" id="KW-0106">Calcium</keyword>
<dbReference type="InterPro" id="IPR011050">
    <property type="entry name" value="Pectin_lyase_fold/virulence"/>
</dbReference>
<comment type="caution">
    <text evidence="12">The sequence shown here is derived from an EMBL/GenBank/DDBJ whole genome shotgun (WGS) entry which is preliminary data.</text>
</comment>
<comment type="similarity">
    <text evidence="4">Belongs to the polysaccharide lyase 3 family.</text>
</comment>
<dbReference type="SUPFAM" id="SSF51126">
    <property type="entry name" value="Pectin lyase-like"/>
    <property type="match status" value="1"/>
</dbReference>
<dbReference type="PANTHER" id="PTHR33407:SF9">
    <property type="entry name" value="PECTATE LYASE F-RELATED"/>
    <property type="match status" value="1"/>
</dbReference>
<proteinExistence type="inferred from homology"/>
<dbReference type="GO" id="GO:0045490">
    <property type="term" value="P:pectin catabolic process"/>
    <property type="evidence" value="ECO:0007669"/>
    <property type="project" value="TreeGrafter"/>
</dbReference>
<dbReference type="Proteomes" id="UP000536711">
    <property type="component" value="Unassembled WGS sequence"/>
</dbReference>
<evidence type="ECO:0000256" key="6">
    <source>
        <dbReference type="ARBA" id="ARBA00022525"/>
    </source>
</evidence>
<keyword evidence="13" id="KW-1185">Reference proteome</keyword>
<protein>
    <recommendedName>
        <fullName evidence="11">Probable pectate lyase F</fullName>
        <ecNumber evidence="5">4.2.2.2</ecNumber>
    </recommendedName>
</protein>
<evidence type="ECO:0000256" key="11">
    <source>
        <dbReference type="ARBA" id="ARBA00039895"/>
    </source>
</evidence>
<sequence>MLILEDGATLRNVIIGPGQAEGVHCKGTCTLENVWFEGVCEDAITLKQKSGTSTIRGGCAFHAAGKVVQFNGRGTVEISNFYVEDYGKLVRSCGNCKDNGGPQIVVIDNIAAVNGGVLCGNDVARQVFQASDHVSLPFEEKHSVTFRPAYVDNCCPGYEFAEADVNRVEALLLQVATLRTYSLQSQVHTHTGIKDWLFETQDRDLPHMICTATQQELKISSGSKEQQVHGLFDFVDERIYFHALKSITDDPRTPTYSPNIANAGQGIVKRLTATQLPIKASESSSCLPFSINTEGLSDGLKLISTINFCSLNKQAPTWAGDLAHGLMHEYRLNQMSGNEMFSIQPMPLKLYYLLLAPCPIIALSATVGHLHELKDRLTISQAQKAYDMDTIVHEVSIQIFSVSVPWLDQDDSISPNFRLAHPVLALKDRNISL</sequence>
<dbReference type="OrthoDB" id="2320933at2759"/>
<evidence type="ECO:0000256" key="8">
    <source>
        <dbReference type="ARBA" id="ARBA00022837"/>
    </source>
</evidence>
<dbReference type="EC" id="4.2.2.2" evidence="5"/>
<dbReference type="InterPro" id="IPR012334">
    <property type="entry name" value="Pectin_lyas_fold"/>
</dbReference>
<name>A0A8H4K2F8_9HYPO</name>
<evidence type="ECO:0000256" key="4">
    <source>
        <dbReference type="ARBA" id="ARBA00006463"/>
    </source>
</evidence>
<dbReference type="AlphaFoldDB" id="A0A8H4K2F8"/>
<evidence type="ECO:0000256" key="2">
    <source>
        <dbReference type="ARBA" id="ARBA00001913"/>
    </source>
</evidence>
<comment type="subcellular location">
    <subcellularLocation>
        <location evidence="3">Secreted</location>
    </subcellularLocation>
</comment>
<evidence type="ECO:0000256" key="10">
    <source>
        <dbReference type="ARBA" id="ARBA00025679"/>
    </source>
</evidence>
<evidence type="ECO:0000256" key="9">
    <source>
        <dbReference type="ARBA" id="ARBA00023239"/>
    </source>
</evidence>